<protein>
    <submittedName>
        <fullName evidence="3">Uncharacterized protein</fullName>
    </submittedName>
</protein>
<organism evidence="3 4">
    <name type="scientific">Hungatella hathewayi</name>
    <dbReference type="NCBI Taxonomy" id="154046"/>
    <lineage>
        <taxon>Bacteria</taxon>
        <taxon>Bacillati</taxon>
        <taxon>Bacillota</taxon>
        <taxon>Clostridia</taxon>
        <taxon>Lachnospirales</taxon>
        <taxon>Lachnospiraceae</taxon>
        <taxon>Hungatella</taxon>
    </lineage>
</organism>
<feature type="chain" id="PRO_5008023181" evidence="2">
    <location>
        <begin position="24"/>
        <end position="91"/>
    </location>
</feature>
<dbReference type="RefSeq" id="WP_055657274.1">
    <property type="nucleotide sequence ID" value="NZ_CABIXC010000010.1"/>
</dbReference>
<gene>
    <name evidence="3" type="ORF">ERS852407_03617</name>
</gene>
<evidence type="ECO:0000313" key="4">
    <source>
        <dbReference type="Proteomes" id="UP000095651"/>
    </source>
</evidence>
<keyword evidence="2" id="KW-0732">Signal</keyword>
<evidence type="ECO:0000313" key="3">
    <source>
        <dbReference type="EMBL" id="CUO69257.1"/>
    </source>
</evidence>
<feature type="region of interest" description="Disordered" evidence="1">
    <location>
        <begin position="69"/>
        <end position="91"/>
    </location>
</feature>
<accession>A0A174H749</accession>
<sequence length="91" mass="9644">MKKIITGILASAVVLSMAFPALASTRVCDRYESCGVEGCETEACHEHDGVIYRGTCQNGTCSYHSENCGPGSGSQRGHHRSHGNHGSHGCH</sequence>
<feature type="compositionally biased region" description="Basic residues" evidence="1">
    <location>
        <begin position="76"/>
        <end position="91"/>
    </location>
</feature>
<reference evidence="3 4" key="1">
    <citation type="submission" date="2015-09" db="EMBL/GenBank/DDBJ databases">
        <authorList>
            <consortium name="Pathogen Informatics"/>
        </authorList>
    </citation>
    <scope>NUCLEOTIDE SEQUENCE [LARGE SCALE GENOMIC DNA]</scope>
    <source>
        <strain evidence="3 4">2789STDY5608850</strain>
    </source>
</reference>
<dbReference type="EMBL" id="CYZE01000010">
    <property type="protein sequence ID" value="CUO69257.1"/>
    <property type="molecule type" value="Genomic_DNA"/>
</dbReference>
<dbReference type="AlphaFoldDB" id="A0A174H749"/>
<dbReference type="Proteomes" id="UP000095651">
    <property type="component" value="Unassembled WGS sequence"/>
</dbReference>
<name>A0A174H749_9FIRM</name>
<feature type="signal peptide" evidence="2">
    <location>
        <begin position="1"/>
        <end position="23"/>
    </location>
</feature>
<proteinExistence type="predicted"/>
<evidence type="ECO:0000256" key="2">
    <source>
        <dbReference type="SAM" id="SignalP"/>
    </source>
</evidence>
<evidence type="ECO:0000256" key="1">
    <source>
        <dbReference type="SAM" id="MobiDB-lite"/>
    </source>
</evidence>